<dbReference type="Proteomes" id="UP001386955">
    <property type="component" value="Unassembled WGS sequence"/>
</dbReference>
<dbReference type="PANTHER" id="PTHR33621:SF2">
    <property type="entry name" value="RIBOSOMAL L1 DOMAIN-CONTAINING PROTEIN"/>
    <property type="match status" value="1"/>
</dbReference>
<reference evidence="2 3" key="1">
    <citation type="submission" date="2024-01" db="EMBL/GenBank/DDBJ databases">
        <title>The genomes of 5 underutilized Papilionoideae crops provide insights into root nodulation and disease resistanc.</title>
        <authorList>
            <person name="Jiang F."/>
        </authorList>
    </citation>
    <scope>NUCLEOTIDE SEQUENCE [LARGE SCALE GENOMIC DNA]</scope>
    <source>
        <strain evidence="2">DUOXIRENSHENG_FW03</strain>
        <tissue evidence="2">Leaves</tissue>
    </source>
</reference>
<gene>
    <name evidence="2" type="ORF">VNO78_33023</name>
</gene>
<proteinExistence type="predicted"/>
<dbReference type="EMBL" id="JAYMYS010000009">
    <property type="protein sequence ID" value="KAK7380510.1"/>
    <property type="molecule type" value="Genomic_DNA"/>
</dbReference>
<sequence>MEMDFHGMKRKRLQALCKKHGIPANLKNKEMADRLSFIFKVKEIEDSGDAGTEKDTRNCAGSEDMLNVEMIDLVTPSPGLEERSELSANNLQGSEIERLDFEANLSSEITREGFGICSGEEDMKSGLHKEQIVSSQGGLDSVPSVVGLEEFNKHLAEEEVEKLGDNNNLLEDVCENGKGRDEAVEKDEHNGPQVSNGPDGKTSLIEEHSSDDVPSSLNKYSVGKPDQFQRTCPENEVKSSGLNIHQDDLPSSLNKYSVRTPDQFQRTFPENEVKSSGLNIHQDEVPFSLNKYSVGTPNQQVIYAASSIKDSNNEDLVHVLSVEVGEHLSEGEVEKSGLISESEEVDIGAYDVQDNMKIGDIKDPDDVSQQVIYEASSVENFNKEDLVQFSSVEVGDHLLDEEIEKCGLVADSEEVDIGVYDVEDDMKIDDSQQVIHAPSSIMVSNSEDLVHFSSVEVGDGLLEGKVENSVQFAASEQVGTGIYDLENKIGVNKELDDDNQQVIHAPSSVKDLNREDLVLFSSREVGDHFLEGEDEKTRVVADSKELDIGVYDVEDNMKIDVIKEQVDDSQKVIHAPSSVMVSNNEHLVHVSSVEAGDRLLEGKVEKSGLFTPSEEVDIGAYDMEDNIKINVNKELDGDSQMHAPSSVKDLNKEDLVQFSSVAVGDQLEGEVEKSGLLADSEEVIGICDVKEIVENEVNKEQVDDRQHVIEASSGVVVLNNKDLAQVASMEAGDQLLEGEVEKSGLLADSEEIIGICDLKEIVQIDVSKDQFDDTQQVIDATSSVMVLNNKDLVQTASVEVGDHLMEEEVEKSGLIADSEEVDYVEDNMKIDVIMEQDNESEQVIHEAPSVKDLNKEDVIQFSLVEIGDPLLEGEVEKSGLIADSEGVDTGISEVKENVQIEVGKEQVDDSKQLIDAASSEMVLNNEDLVQAASVEVGDHLLEGEVEKSGLLSDSEEVDIRVDDGEDNMKIGVIMEQEDESKQVLHLFEGEIEKSSLIYDSVGVDTGISEVKENVQIEVSKKQVIDAASSEMVLNIEDLVQVASVEVGDHLLEGEVEKSGLLSDSEEVDIGVDDGEDNMKIDVIIEQEDESNQVLREASSVNKEDVVRFSLVEIGDHLFEIEVEKFGLIADSEGVDTGICDVKENVQIEVSKEQVDDSQQVIDAASSVMILNNEDLARVASLEVGGLLLEEEVEKSGLIADSEECIGYLPNDLETLASKDFHTETYFDPCTPRDVATCNIEESRQSNQMETEYSQAVFHMANELVLLNRSMEETNSVQVTRLFDNSEVHDCADGIGAEDESQHYIGRDMDGVKKYVLNDFHSIDDASDQNSDVKADDYAPNKPETGETKSCTFNLQISASGTVSGEEGTFQEKLETPPKCTIAKLLESPVKKELKIVSSLPVKRARDFLGASDMKENIKIAKKEQVGTTTISRSAFPKRKPLQDLQQN</sequence>
<evidence type="ECO:0000256" key="1">
    <source>
        <dbReference type="SAM" id="MobiDB-lite"/>
    </source>
</evidence>
<organism evidence="2 3">
    <name type="scientific">Psophocarpus tetragonolobus</name>
    <name type="common">Winged bean</name>
    <name type="synonym">Dolichos tetragonolobus</name>
    <dbReference type="NCBI Taxonomy" id="3891"/>
    <lineage>
        <taxon>Eukaryota</taxon>
        <taxon>Viridiplantae</taxon>
        <taxon>Streptophyta</taxon>
        <taxon>Embryophyta</taxon>
        <taxon>Tracheophyta</taxon>
        <taxon>Spermatophyta</taxon>
        <taxon>Magnoliopsida</taxon>
        <taxon>eudicotyledons</taxon>
        <taxon>Gunneridae</taxon>
        <taxon>Pentapetalae</taxon>
        <taxon>rosids</taxon>
        <taxon>fabids</taxon>
        <taxon>Fabales</taxon>
        <taxon>Fabaceae</taxon>
        <taxon>Papilionoideae</taxon>
        <taxon>50 kb inversion clade</taxon>
        <taxon>NPAAA clade</taxon>
        <taxon>indigoferoid/millettioid clade</taxon>
        <taxon>Phaseoleae</taxon>
        <taxon>Psophocarpus</taxon>
    </lineage>
</organism>
<feature type="region of interest" description="Disordered" evidence="1">
    <location>
        <begin position="1326"/>
        <end position="1346"/>
    </location>
</feature>
<keyword evidence="3" id="KW-1185">Reference proteome</keyword>
<feature type="region of interest" description="Disordered" evidence="1">
    <location>
        <begin position="182"/>
        <end position="220"/>
    </location>
</feature>
<comment type="caution">
    <text evidence="2">The sequence shown here is derived from an EMBL/GenBank/DDBJ whole genome shotgun (WGS) entry which is preliminary data.</text>
</comment>
<dbReference type="PANTHER" id="PTHR33621">
    <property type="entry name" value="ASPARTIC/GLUTAMIC ACID-RICH PROTEIN"/>
    <property type="match status" value="1"/>
</dbReference>
<feature type="compositionally biased region" description="Basic and acidic residues" evidence="1">
    <location>
        <begin position="1330"/>
        <end position="1346"/>
    </location>
</feature>
<protein>
    <submittedName>
        <fullName evidence="2">Uncharacterized protein</fullName>
    </submittedName>
</protein>
<evidence type="ECO:0000313" key="3">
    <source>
        <dbReference type="Proteomes" id="UP001386955"/>
    </source>
</evidence>
<feature type="region of interest" description="Disordered" evidence="1">
    <location>
        <begin position="1424"/>
        <end position="1447"/>
    </location>
</feature>
<evidence type="ECO:0000313" key="2">
    <source>
        <dbReference type="EMBL" id="KAK7380510.1"/>
    </source>
</evidence>
<accession>A0AAN9RKZ6</accession>
<name>A0AAN9RKZ6_PSOTE</name>